<evidence type="ECO:0000313" key="3">
    <source>
        <dbReference type="Proteomes" id="UP001195769"/>
    </source>
</evidence>
<evidence type="ECO:0000313" key="2">
    <source>
        <dbReference type="EMBL" id="KAG1907563.1"/>
    </source>
</evidence>
<sequence length="1350" mass="153003">MNQVKRQTTEVLASLDRRTREIMGNSSELGVLKDGQVQTELLHKARMRIAVQLQQCLASPGDTLNFDYTSISEYEIDWAALTIAHAMVNPINVNWDVDRYADKVNLSQPNRDGSATAEPERLKKFFPEAVLGKISVPATIVDRHGKILVVHLPDILTASRIEHLNHITGGLRESLLKTVDPKDVNKCWRDDEYMVPAEGGEFGAGRITVAPAYFMQRRERRVDPLVTSESYKSEKVQQWLAALTTSEVLWNAITGVVAPDLFQAGNSAFSQAIKEVHHGSKKNPKNPAPVDSWPSIFSGLEIIANRVIFSHRDAGGSPSLFDLLVSLGRNHHATLALADLHAEVDYSPGAMVYIAGRVLEHSVGPWLNGERVVIAHFMKDAVHDRVGVPRPSFPMQSFFLEGNVSWKEADTVYEDYDSEVEPTSPVKQKHHQNIEDHSLVNYDREIYDDFGTGGLNSIQRKTKTQNDFLREYLPWRNEYLSVLLELEQLINNEKCEDCGREEGFIRCLSCSGEHSWCSSCAVKAHQHNPFHNLQLWNGKFYESTTLRDHGYIMHLGHGGHPCPNALQQSNLSPWSDLGAMEDVFAHVEGDTIYETQLGLSNLCPGAEKDRHLHLLKAKLFPASITRPQSAFTFDVLDNFLIDALECKTSAMSFYQKLRRFTNNAFPHTIPDRYRELMRVSRIWRDLVNRIRFGFAHESDRSPGPGDLALYCPACPQPGINLPSSWKDTYDSWLVMQRYVVDGNFTAQHMKMKTPEDDVSLADGKGYMKSSCSNHRAVNAANVQRSNLRATGVGATACARHGCFVPHAVVDFQKGERQMNMDYSICNALKYPSEDIGSALIIYDVACQWSIHFHERVNQSYHLSLPQSIKILPAVGKFHLSAHKLLCFPRFSLNFITGAGHIDGEILETLWAPFNKISPPARSMTLSHRQEVLDDHMRDSNWKKLGIKDTQGPYEELTKSLDRANIQKWKKEAELAALHQAPTMAEIRLRLTENKVSTNGRTGAVAWLIEGINIENAQDSLRSSIRQLPEDPTASQRTLMEEKRQKLLSRINKFHETALVMTNGMELEGGAGLHQDDSELCLEEADGSNFPGIEELGEDSILDIGDDADSPAEVAELWMPSWGTSDPIMNDVVMPLRQEELELRKGQANDCLEKLRQALGDRSVVFREKLHSNKSIHHQGTRSTKELRKITLAINKHAREYRRSRAAMQRLGADSDTMSSYQALKAEDLTVSKEVTEENRHGQGSDRLAWFWRINSAEDSQKSEWMNEFYRVNWLKAKARYDRWSEELKLVQHEMCWTVWWFQKQESEWRARADESIKNGHRAYAEKQASMWAEFAAEGMKSFQGKWSMTS</sequence>
<dbReference type="Gene3D" id="3.60.130.30">
    <property type="match status" value="1"/>
</dbReference>
<dbReference type="Pfam" id="PF18758">
    <property type="entry name" value="KDZ"/>
    <property type="match status" value="1"/>
</dbReference>
<dbReference type="InterPro" id="IPR041457">
    <property type="entry name" value="CxC2_KDZ-assoc"/>
</dbReference>
<dbReference type="GeneID" id="64670744"/>
<dbReference type="PANTHER" id="PTHR33096">
    <property type="entry name" value="CXC2 DOMAIN-CONTAINING PROTEIN"/>
    <property type="match status" value="1"/>
</dbReference>
<dbReference type="Proteomes" id="UP001195769">
    <property type="component" value="Unassembled WGS sequence"/>
</dbReference>
<reference evidence="2" key="1">
    <citation type="journal article" date="2020" name="New Phytol.">
        <title>Comparative genomics reveals dynamic genome evolution in host specialist ectomycorrhizal fungi.</title>
        <authorList>
            <person name="Lofgren L.A."/>
            <person name="Nguyen N.H."/>
            <person name="Vilgalys R."/>
            <person name="Ruytinx J."/>
            <person name="Liao H.L."/>
            <person name="Branco S."/>
            <person name="Kuo A."/>
            <person name="LaButti K."/>
            <person name="Lipzen A."/>
            <person name="Andreopoulos W."/>
            <person name="Pangilinan J."/>
            <person name="Riley R."/>
            <person name="Hundley H."/>
            <person name="Na H."/>
            <person name="Barry K."/>
            <person name="Grigoriev I.V."/>
            <person name="Stajich J.E."/>
            <person name="Kennedy P.G."/>
        </authorList>
    </citation>
    <scope>NUCLEOTIDE SEQUENCE</scope>
    <source>
        <strain evidence="2">FC203</strain>
    </source>
</reference>
<accession>A0AAD4EM61</accession>
<dbReference type="RefSeq" id="XP_041233138.1">
    <property type="nucleotide sequence ID" value="XM_041376446.1"/>
</dbReference>
<proteinExistence type="predicted"/>
<evidence type="ECO:0000259" key="1">
    <source>
        <dbReference type="Pfam" id="PF18803"/>
    </source>
</evidence>
<feature type="domain" description="CxC2-like cysteine cluster KDZ transposase-associated" evidence="1">
    <location>
        <begin position="546"/>
        <end position="664"/>
    </location>
</feature>
<dbReference type="PANTHER" id="PTHR33096:SF1">
    <property type="entry name" value="CXC1-LIKE CYSTEINE CLUSTER ASSOCIATED WITH KDZ TRANSPOSASES DOMAIN-CONTAINING PROTEIN"/>
    <property type="match status" value="1"/>
</dbReference>
<name>A0AAD4EM61_9AGAM</name>
<dbReference type="Pfam" id="PF18803">
    <property type="entry name" value="CxC2"/>
    <property type="match status" value="1"/>
</dbReference>
<comment type="caution">
    <text evidence="2">The sequence shown here is derived from an EMBL/GenBank/DDBJ whole genome shotgun (WGS) entry which is preliminary data.</text>
</comment>
<organism evidence="2 3">
    <name type="scientific">Suillus fuscotomentosus</name>
    <dbReference type="NCBI Taxonomy" id="1912939"/>
    <lineage>
        <taxon>Eukaryota</taxon>
        <taxon>Fungi</taxon>
        <taxon>Dikarya</taxon>
        <taxon>Basidiomycota</taxon>
        <taxon>Agaricomycotina</taxon>
        <taxon>Agaricomycetes</taxon>
        <taxon>Agaricomycetidae</taxon>
        <taxon>Boletales</taxon>
        <taxon>Suillineae</taxon>
        <taxon>Suillaceae</taxon>
        <taxon>Suillus</taxon>
    </lineage>
</organism>
<dbReference type="EMBL" id="JABBWK010000002">
    <property type="protein sequence ID" value="KAG1907563.1"/>
    <property type="molecule type" value="Genomic_DNA"/>
</dbReference>
<gene>
    <name evidence="2" type="ORF">F5891DRAFT_974257</name>
</gene>
<keyword evidence="3" id="KW-1185">Reference proteome</keyword>
<protein>
    <recommendedName>
        <fullName evidence="1">CxC2-like cysteine cluster KDZ transposase-associated domain-containing protein</fullName>
    </recommendedName>
</protein>
<dbReference type="InterPro" id="IPR040521">
    <property type="entry name" value="KDZ"/>
</dbReference>